<organism evidence="1">
    <name type="scientific">Boseongicola sp. SB0664_bin_43</name>
    <dbReference type="NCBI Taxonomy" id="2604844"/>
    <lineage>
        <taxon>Bacteria</taxon>
        <taxon>Pseudomonadati</taxon>
        <taxon>Pseudomonadota</taxon>
        <taxon>Alphaproteobacteria</taxon>
        <taxon>Rhodobacterales</taxon>
        <taxon>Paracoccaceae</taxon>
        <taxon>Boseongicola</taxon>
    </lineage>
</organism>
<accession>A0A6B0XXJ0</accession>
<evidence type="ECO:0000313" key="1">
    <source>
        <dbReference type="EMBL" id="MXY32955.1"/>
    </source>
</evidence>
<name>A0A6B0XXJ0_9RHOB</name>
<dbReference type="AlphaFoldDB" id="A0A6B0XXJ0"/>
<proteinExistence type="predicted"/>
<dbReference type="EMBL" id="VXRY01000095">
    <property type="protein sequence ID" value="MXY32955.1"/>
    <property type="molecule type" value="Genomic_DNA"/>
</dbReference>
<gene>
    <name evidence="1" type="ORF">F4Y60_02460</name>
</gene>
<feature type="non-terminal residue" evidence="1">
    <location>
        <position position="1136"/>
    </location>
</feature>
<protein>
    <submittedName>
        <fullName evidence="1">Uncharacterized protein</fullName>
    </submittedName>
</protein>
<reference evidence="1" key="1">
    <citation type="submission" date="2019-09" db="EMBL/GenBank/DDBJ databases">
        <title>Characterisation of the sponge microbiome using genome-centric metagenomics.</title>
        <authorList>
            <person name="Engelberts J.P."/>
            <person name="Robbins S.J."/>
            <person name="De Goeij J.M."/>
            <person name="Aranda M."/>
            <person name="Bell S.C."/>
            <person name="Webster N.S."/>
        </authorList>
    </citation>
    <scope>NUCLEOTIDE SEQUENCE</scope>
    <source>
        <strain evidence="1">SB0664_bin_43</strain>
    </source>
</reference>
<sequence>MTFDPEPDWATTKLYIDGLDETRAAVRDGRISLDRIRNRLRRLGCPNFRLSCRAADWFGANDRDRLKAVAPNGTIVVLHLDPLTEAGILEFLEKNVSIADPDAFVAEARSRGIEDILRNPQSLEMLAEAVDGDHWPRTRSETFSLACKKLATECNGEHVVASSGMVSTEEKLDAAGYICALLLLSGVAGITLPGTVPDHSHPAIGELPISDHRLARLTVGTKLFASESAGRLIPTHRQVAEFLAARRLANLIDSGLSVRRVLALVSGIDGGIPSELRGLAAWLAALNGTARTEIARRDPVGVVLYGDVQDFTAREKHLVLDALKSLSERDPWVATQVYPHTRLGPLVETGLEDVFRDILTDPARDGAHGTFLELILQALRAGPPIAGLATPLLRIVRDSTWPPDIRCLALDAYMQAGRNCDHFRDTLRSLLNDFNIGVANDNLLGTLLTELYPEVLTVPEVVDYLRDPGDLYRCTRFRRFWTEHLVEQSSPEQMVQLLDLLNSRMKELRSEIEDSPRDSKLETRVPVHLLRRLLEHSPDGISLERLVHWLDFAAWSEVGTELEIVGAGGAYRFFQKWLSSRPHIQKALVAHDVEKHANMGHSASYMTMLNIGERTLFGSNPPQDYGTWCVRQAVSANDNNSAEWFIQAAAKFVHDSDESDRLRKDISEILRGSRGLEEGFERILAGLEDSVYAPDDLFSGITPLPDVDDFDHHREWIRVHAAALKDNEGPPRILHELAMAYLDGFSNVWGETPEKRLRYMVGPDANLMDAAVVGLKGAIQRRDLPSWKEVSELAADGRTHMLAFPFMVGLLEAEKNGGLELSDEQTRLALAVHVALRPPPYLEPKESPPRWLLTATRTHPDVVVEVWCHCVAQKLRAGEEHLTGIYPLVHQNAYAPLARTIAIPLLRVFPIQCRSRQLETLKWLIQAASIHGDEAQFLEVIEAKLTGHKSMNVGQRIYWLAAGLSIDPEAYANQLESYTAGNEGRIRRLMEMTVDYHSVPQAVSDRWDSTALATLIRLIEPYSASSPGPGVHYRVTLPIQARHEIYALIDRLSKDVSDASRAAMESLLADEGLTRIRSRLLHYADVQRRIHLEATFRYPSLEQIDEALRNGRPANPGDLWALTRDILGELAEEIRD</sequence>
<comment type="caution">
    <text evidence="1">The sequence shown here is derived from an EMBL/GenBank/DDBJ whole genome shotgun (WGS) entry which is preliminary data.</text>
</comment>